<dbReference type="eggNOG" id="COG0182">
    <property type="taxonomic scope" value="Bacteria"/>
</dbReference>
<evidence type="ECO:0000256" key="3">
    <source>
        <dbReference type="ARBA" id="ARBA00051169"/>
    </source>
</evidence>
<comment type="function">
    <text evidence="4">Catalyzes the interconversion of methylthioribose-1-phosphate (MTR-1-P) into methylthioribulose-1-phosphate (MTRu-1-P). Also catalyzes the interconversion of 5-deoxyribose 1-phosphate and 5-deoxyribulose 1-phosphate. Part of a bifunctional DHAP-shunt salvage pathway for SAM by-products.</text>
</comment>
<dbReference type="Gene3D" id="1.20.120.420">
    <property type="entry name" value="translation initiation factor eif-2b, domain 1"/>
    <property type="match status" value="1"/>
</dbReference>
<name>H5T8M9_9ALTE</name>
<feature type="binding site" evidence="5">
    <location>
        <position position="92"/>
    </location>
    <ligand>
        <name>substrate</name>
    </ligand>
</feature>
<dbReference type="NCBIfam" id="TIGR00512">
    <property type="entry name" value="salvage_mtnA"/>
    <property type="match status" value="1"/>
</dbReference>
<sequence>MKNYTSIEWIDANKTLRLLDQSVLPAKVVYNDYTSAGDIATAIKNMVVRGAPLIGVTAAYGLVVESFRVKAADISELADLIEKADVLLRATRPTAVNLFWALDEMKRLAPVSKFETQTQYKAGLLSAAQQLAEQDIQINKKIAQHAMQLMPKNAVTFIHHCNTGSLATVDYGTALGVIRMAHEQGLATTVFVDETRPRLQGAKLTSWELKQLGIKHYLIVDGASSSVMSNNKVDLCIVGCDRVAANGDVANKIGTCNLAIVAKAHKVPFFVAAPLSTIDLNTLCRSDIEIEQRDGDEVTNIDGAQIAPEGVLVYNPAFDVTPAEYISAIITEKGIVYPPFQENLQKLKEA</sequence>
<dbReference type="EMBL" id="BAET01000006">
    <property type="protein sequence ID" value="GAB54505.1"/>
    <property type="molecule type" value="Genomic_DNA"/>
</dbReference>
<dbReference type="InterPro" id="IPR011559">
    <property type="entry name" value="Initiation_fac_2B_a/b/d"/>
</dbReference>
<dbReference type="AlphaFoldDB" id="H5T8M9"/>
<dbReference type="HAMAP" id="MF_01678">
    <property type="entry name" value="Salvage_MtnA"/>
    <property type="match status" value="1"/>
</dbReference>
<dbReference type="SUPFAM" id="SSF100950">
    <property type="entry name" value="NagB/RpiA/CoA transferase-like"/>
    <property type="match status" value="1"/>
</dbReference>
<dbReference type="GO" id="GO:0046523">
    <property type="term" value="F:S-methyl-5-thioribose-1-phosphate isomerase activity"/>
    <property type="evidence" value="ECO:0007669"/>
    <property type="project" value="UniProtKB-UniRule"/>
</dbReference>
<dbReference type="UniPathway" id="UPA00904">
    <property type="reaction ID" value="UER00874"/>
</dbReference>
<dbReference type="Proteomes" id="UP000053586">
    <property type="component" value="Unassembled WGS sequence"/>
</dbReference>
<dbReference type="FunFam" id="1.20.120.420:FF:000003">
    <property type="entry name" value="Methylthioribose-1-phosphate isomerase"/>
    <property type="match status" value="1"/>
</dbReference>
<gene>
    <name evidence="5 6" type="primary">mtnA</name>
    <name evidence="6" type="ORF">GPUN_0358</name>
</gene>
<comment type="catalytic activity">
    <reaction evidence="3">
        <text>5-(methylsulfanyl)-alpha-D-ribose 1-phosphate = 5-(methylsulfanyl)-D-ribulose 1-phosphate</text>
        <dbReference type="Rhea" id="RHEA:19989"/>
        <dbReference type="ChEBI" id="CHEBI:58533"/>
        <dbReference type="ChEBI" id="CHEBI:58548"/>
        <dbReference type="EC" id="5.3.1.23"/>
    </reaction>
    <physiologicalReaction direction="left-to-right" evidence="3">
        <dbReference type="Rhea" id="RHEA:19990"/>
    </physiologicalReaction>
</comment>
<dbReference type="InterPro" id="IPR037171">
    <property type="entry name" value="NagB/RpiA_transferase-like"/>
</dbReference>
<proteinExistence type="inferred from homology"/>
<feature type="binding site" evidence="5">
    <location>
        <begin position="251"/>
        <end position="252"/>
    </location>
    <ligand>
        <name>substrate</name>
    </ligand>
</feature>
<organism evidence="6 7">
    <name type="scientific">Glaciecola punicea ACAM 611</name>
    <dbReference type="NCBI Taxonomy" id="1121923"/>
    <lineage>
        <taxon>Bacteria</taxon>
        <taxon>Pseudomonadati</taxon>
        <taxon>Pseudomonadota</taxon>
        <taxon>Gammaproteobacteria</taxon>
        <taxon>Alteromonadales</taxon>
        <taxon>Alteromonadaceae</taxon>
        <taxon>Glaciecola</taxon>
    </lineage>
</organism>
<evidence type="ECO:0000256" key="2">
    <source>
        <dbReference type="ARBA" id="ARBA00050906"/>
    </source>
</evidence>
<comment type="pathway">
    <text evidence="5">Amino-acid biosynthesis; L-methionine biosynthesis via salvage pathway; L-methionine from S-methyl-5-thio-alpha-D-ribose 1-phosphate: step 1/6.</text>
</comment>
<feature type="binding site" evidence="5">
    <location>
        <position position="200"/>
    </location>
    <ligand>
        <name>substrate</name>
    </ligand>
</feature>
<dbReference type="OrthoDB" id="9803436at2"/>
<evidence type="ECO:0000256" key="5">
    <source>
        <dbReference type="HAMAP-Rule" id="MF_01678"/>
    </source>
</evidence>
<comment type="catalytic activity">
    <reaction evidence="2">
        <text>5-deoxy-alpha-D-ribose 1-phosphate = 5-deoxy-D-ribulose 1-phosphate</text>
        <dbReference type="Rhea" id="RHEA:61296"/>
        <dbReference type="ChEBI" id="CHEBI:58749"/>
        <dbReference type="ChEBI" id="CHEBI:144504"/>
    </reaction>
    <physiologicalReaction direction="left-to-right" evidence="2">
        <dbReference type="Rhea" id="RHEA:61297"/>
    </physiologicalReaction>
</comment>
<comment type="similarity">
    <text evidence="5">Belongs to the EIF-2B alpha/beta/delta subunits family. MtnA subfamily.</text>
</comment>
<dbReference type="NCBIfam" id="NF004326">
    <property type="entry name" value="PRK05720.1"/>
    <property type="match status" value="1"/>
</dbReference>
<feature type="active site" description="Proton donor" evidence="5">
    <location>
        <position position="241"/>
    </location>
</feature>
<comment type="caution">
    <text evidence="6">The sequence shown here is derived from an EMBL/GenBank/DDBJ whole genome shotgun (WGS) entry which is preliminary data.</text>
</comment>
<dbReference type="Pfam" id="PF01008">
    <property type="entry name" value="IF-2B"/>
    <property type="match status" value="1"/>
</dbReference>
<dbReference type="RefSeq" id="WP_006002813.1">
    <property type="nucleotide sequence ID" value="NZ_BAET01000006.1"/>
</dbReference>
<dbReference type="FunFam" id="3.40.50.10470:FF:000006">
    <property type="entry name" value="Methylthioribose-1-phosphate isomerase"/>
    <property type="match status" value="1"/>
</dbReference>
<dbReference type="PANTHER" id="PTHR43475">
    <property type="entry name" value="METHYLTHIORIBOSE-1-PHOSPHATE ISOMERASE"/>
    <property type="match status" value="1"/>
</dbReference>
<reference evidence="6 7" key="1">
    <citation type="journal article" date="2012" name="J. Bacteriol.">
        <title>Genome sequence of proteorhodopsin-containing sea ice bacterium Glaciecola punicea ACAM 611T.</title>
        <authorList>
            <person name="Qin Q.-L."/>
            <person name="Xie B.-B."/>
            <person name="Shu Y.-L."/>
            <person name="Rong J.-C."/>
            <person name="Zhao D.-L."/>
            <person name="Zhang X.-Y."/>
            <person name="Chen X.-L."/>
            <person name="Zhou B.-C."/>
            <person name="Zhanga Y.-Z."/>
        </authorList>
    </citation>
    <scope>NUCLEOTIDE SEQUENCE [LARGE SCALE GENOMIC DNA]</scope>
    <source>
        <strain evidence="6 7">ACAM 611</strain>
    </source>
</reference>
<keyword evidence="7" id="KW-1185">Reference proteome</keyword>
<dbReference type="InterPro" id="IPR042529">
    <property type="entry name" value="IF_2B-like_C"/>
</dbReference>
<evidence type="ECO:0000313" key="7">
    <source>
        <dbReference type="Proteomes" id="UP000053586"/>
    </source>
</evidence>
<dbReference type="NCBIfam" id="TIGR00524">
    <property type="entry name" value="eIF-2B_rel"/>
    <property type="match status" value="1"/>
</dbReference>
<dbReference type="STRING" id="56804.BAE46_12985"/>
<reference evidence="6 7" key="2">
    <citation type="journal article" date="2017" name="Antonie Van Leeuwenhoek">
        <title>Rhizobium rhizosphaerae sp. nov., a novel species isolated from rice rhizosphere.</title>
        <authorList>
            <person name="Zhao J.J."/>
            <person name="Zhang J."/>
            <person name="Zhang R.J."/>
            <person name="Zhang C.W."/>
            <person name="Yin H.Q."/>
            <person name="Zhang X.X."/>
        </authorList>
    </citation>
    <scope>NUCLEOTIDE SEQUENCE [LARGE SCALE GENOMIC DNA]</scope>
    <source>
        <strain evidence="6 7">ACAM 611</strain>
    </source>
</reference>
<dbReference type="InterPro" id="IPR005251">
    <property type="entry name" value="IF-M1Pi"/>
</dbReference>
<keyword evidence="1 5" id="KW-0413">Isomerase</keyword>
<keyword evidence="5" id="KW-0486">Methionine biosynthesis</keyword>
<feature type="binding site" evidence="5">
    <location>
        <begin position="49"/>
        <end position="51"/>
    </location>
    <ligand>
        <name>substrate</name>
    </ligand>
</feature>
<evidence type="ECO:0000313" key="6">
    <source>
        <dbReference type="EMBL" id="GAB54505.1"/>
    </source>
</evidence>
<dbReference type="PANTHER" id="PTHR43475:SF1">
    <property type="entry name" value="METHYLTHIORIBOSE-1-PHOSPHATE ISOMERASE"/>
    <property type="match status" value="1"/>
</dbReference>
<keyword evidence="5" id="KW-0028">Amino-acid biosynthesis</keyword>
<accession>H5T8M9</accession>
<dbReference type="InterPro" id="IPR000649">
    <property type="entry name" value="IF-2B-related"/>
</dbReference>
<dbReference type="EC" id="5.3.1.23" evidence="5"/>
<evidence type="ECO:0000256" key="1">
    <source>
        <dbReference type="ARBA" id="ARBA00023235"/>
    </source>
</evidence>
<evidence type="ECO:0000256" key="4">
    <source>
        <dbReference type="ARBA" id="ARBA00058145"/>
    </source>
</evidence>
<dbReference type="GO" id="GO:0019509">
    <property type="term" value="P:L-methionine salvage from methylthioadenosine"/>
    <property type="evidence" value="ECO:0007669"/>
    <property type="project" value="UniProtKB-UniRule"/>
</dbReference>
<dbReference type="InterPro" id="IPR027363">
    <property type="entry name" value="M1Pi_N"/>
</dbReference>
<feature type="site" description="Transition state stabilizer" evidence="5">
    <location>
        <position position="161"/>
    </location>
</feature>
<dbReference type="Gene3D" id="3.40.50.10470">
    <property type="entry name" value="Translation initiation factor eif-2b, domain 2"/>
    <property type="match status" value="1"/>
</dbReference>
<protein>
    <recommendedName>
        <fullName evidence="5">Methylthioribose-1-phosphate isomerase</fullName>
        <shortName evidence="5">M1Pi</shortName>
        <shortName evidence="5">MTR-1-P isomerase</shortName>
        <ecNumber evidence="5">5.3.1.23</ecNumber>
    </recommendedName>
    <alternativeName>
        <fullName evidence="5">S-methyl-5-thioribose-1-phosphate isomerase</fullName>
    </alternativeName>
</protein>